<sequence>MSNHTDERVASLEAWAFRKDTETERFRRMVSDEIGPILGALADPETKELISVPEQFGEVFNRLDVIEARHDAHTGMLKAILAKLG</sequence>
<name>A0A164HVE9_9NOCA</name>
<protein>
    <submittedName>
        <fullName evidence="1">Uncharacterized protein</fullName>
    </submittedName>
</protein>
<dbReference type="EMBL" id="LWGR01000021">
    <property type="protein sequence ID" value="KZM68854.1"/>
    <property type="molecule type" value="Genomic_DNA"/>
</dbReference>
<reference evidence="1 2" key="1">
    <citation type="submission" date="2016-04" db="EMBL/GenBank/DDBJ databases">
        <authorList>
            <person name="Evans L.H."/>
            <person name="Alamgir A."/>
            <person name="Owens N."/>
            <person name="Weber N.D."/>
            <person name="Virtaneva K."/>
            <person name="Barbian K."/>
            <person name="Babar A."/>
            <person name="Rosenke K."/>
        </authorList>
    </citation>
    <scope>NUCLEOTIDE SEQUENCE [LARGE SCALE GENOMIC DNA]</scope>
    <source>
        <strain evidence="1 2">IFM 0406</strain>
    </source>
</reference>
<accession>A0A164HVE9</accession>
<proteinExistence type="predicted"/>
<dbReference type="Proteomes" id="UP000076512">
    <property type="component" value="Unassembled WGS sequence"/>
</dbReference>
<comment type="caution">
    <text evidence="1">The sequence shown here is derived from an EMBL/GenBank/DDBJ whole genome shotgun (WGS) entry which is preliminary data.</text>
</comment>
<gene>
    <name evidence="1" type="ORF">AWN90_13780</name>
</gene>
<evidence type="ECO:0000313" key="1">
    <source>
        <dbReference type="EMBL" id="KZM68854.1"/>
    </source>
</evidence>
<evidence type="ECO:0000313" key="2">
    <source>
        <dbReference type="Proteomes" id="UP000076512"/>
    </source>
</evidence>
<dbReference type="STRING" id="455432.AWN90_13780"/>
<organism evidence="1 2">
    <name type="scientific">Nocardia terpenica</name>
    <dbReference type="NCBI Taxonomy" id="455432"/>
    <lineage>
        <taxon>Bacteria</taxon>
        <taxon>Bacillati</taxon>
        <taxon>Actinomycetota</taxon>
        <taxon>Actinomycetes</taxon>
        <taxon>Mycobacteriales</taxon>
        <taxon>Nocardiaceae</taxon>
        <taxon>Nocardia</taxon>
    </lineage>
</organism>
<keyword evidence="2" id="KW-1185">Reference proteome</keyword>
<dbReference type="AlphaFoldDB" id="A0A164HVE9"/>
<dbReference type="RefSeq" id="WP_067580815.1">
    <property type="nucleotide sequence ID" value="NZ_JABMCZ010000002.1"/>
</dbReference>